<feature type="transmembrane region" description="Helical" evidence="14">
    <location>
        <begin position="335"/>
        <end position="355"/>
    </location>
</feature>
<dbReference type="STRING" id="1073089.A0A1L9RTA6"/>
<evidence type="ECO:0000256" key="13">
    <source>
        <dbReference type="SAM" id="MobiDB-lite"/>
    </source>
</evidence>
<feature type="transmembrane region" description="Helical" evidence="14">
    <location>
        <begin position="305"/>
        <end position="323"/>
    </location>
</feature>
<dbReference type="SUPFAM" id="SSF63380">
    <property type="entry name" value="Riboflavin synthase domain-like"/>
    <property type="match status" value="1"/>
</dbReference>
<dbReference type="EMBL" id="KV878210">
    <property type="protein sequence ID" value="OJJ38162.1"/>
    <property type="molecule type" value="Genomic_DNA"/>
</dbReference>
<feature type="domain" description="FAD-binding FR-type" evidence="15">
    <location>
        <begin position="361"/>
        <end position="472"/>
    </location>
</feature>
<dbReference type="Pfam" id="PF08022">
    <property type="entry name" value="FAD_binding_8"/>
    <property type="match status" value="1"/>
</dbReference>
<dbReference type="GO" id="GO:0006826">
    <property type="term" value="P:iron ion transport"/>
    <property type="evidence" value="ECO:0007669"/>
    <property type="project" value="UniProtKB-ARBA"/>
</dbReference>
<evidence type="ECO:0000256" key="6">
    <source>
        <dbReference type="ARBA" id="ARBA00022692"/>
    </source>
</evidence>
<feature type="compositionally biased region" description="Low complexity" evidence="13">
    <location>
        <begin position="633"/>
        <end position="645"/>
    </location>
</feature>
<reference evidence="17" key="1">
    <citation type="journal article" date="2017" name="Genome Biol.">
        <title>Comparative genomics reveals high biological diversity and specific adaptations in the industrially and medically important fungal genus Aspergillus.</title>
        <authorList>
            <person name="de Vries R.P."/>
            <person name="Riley R."/>
            <person name="Wiebenga A."/>
            <person name="Aguilar-Osorio G."/>
            <person name="Amillis S."/>
            <person name="Uchima C.A."/>
            <person name="Anderluh G."/>
            <person name="Asadollahi M."/>
            <person name="Askin M."/>
            <person name="Barry K."/>
            <person name="Battaglia E."/>
            <person name="Bayram O."/>
            <person name="Benocci T."/>
            <person name="Braus-Stromeyer S.A."/>
            <person name="Caldana C."/>
            <person name="Canovas D."/>
            <person name="Cerqueira G.C."/>
            <person name="Chen F."/>
            <person name="Chen W."/>
            <person name="Choi C."/>
            <person name="Clum A."/>
            <person name="Dos Santos R.A."/>
            <person name="Damasio A.R."/>
            <person name="Diallinas G."/>
            <person name="Emri T."/>
            <person name="Fekete E."/>
            <person name="Flipphi M."/>
            <person name="Freyberg S."/>
            <person name="Gallo A."/>
            <person name="Gournas C."/>
            <person name="Habgood R."/>
            <person name="Hainaut M."/>
            <person name="Harispe M.L."/>
            <person name="Henrissat B."/>
            <person name="Hilden K.S."/>
            <person name="Hope R."/>
            <person name="Hossain A."/>
            <person name="Karabika E."/>
            <person name="Karaffa L."/>
            <person name="Karanyi Z."/>
            <person name="Krasevec N."/>
            <person name="Kuo A."/>
            <person name="Kusch H."/>
            <person name="LaButti K."/>
            <person name="Lagendijk E.L."/>
            <person name="Lapidus A."/>
            <person name="Levasseur A."/>
            <person name="Lindquist E."/>
            <person name="Lipzen A."/>
            <person name="Logrieco A.F."/>
            <person name="MacCabe A."/>
            <person name="Maekelae M.R."/>
            <person name="Malavazi I."/>
            <person name="Melin P."/>
            <person name="Meyer V."/>
            <person name="Mielnichuk N."/>
            <person name="Miskei M."/>
            <person name="Molnar A.P."/>
            <person name="Mule G."/>
            <person name="Ngan C.Y."/>
            <person name="Orejas M."/>
            <person name="Orosz E."/>
            <person name="Ouedraogo J.P."/>
            <person name="Overkamp K.M."/>
            <person name="Park H.-S."/>
            <person name="Perrone G."/>
            <person name="Piumi F."/>
            <person name="Punt P.J."/>
            <person name="Ram A.F."/>
            <person name="Ramon A."/>
            <person name="Rauscher S."/>
            <person name="Record E."/>
            <person name="Riano-Pachon D.M."/>
            <person name="Robert V."/>
            <person name="Roehrig J."/>
            <person name="Ruller R."/>
            <person name="Salamov A."/>
            <person name="Salih N.S."/>
            <person name="Samson R.A."/>
            <person name="Sandor E."/>
            <person name="Sanguinetti M."/>
            <person name="Schuetze T."/>
            <person name="Sepcic K."/>
            <person name="Shelest E."/>
            <person name="Sherlock G."/>
            <person name="Sophianopoulou V."/>
            <person name="Squina F.M."/>
            <person name="Sun H."/>
            <person name="Susca A."/>
            <person name="Todd R.B."/>
            <person name="Tsang A."/>
            <person name="Unkles S.E."/>
            <person name="van de Wiele N."/>
            <person name="van Rossen-Uffink D."/>
            <person name="Oliveira J.V."/>
            <person name="Vesth T.C."/>
            <person name="Visser J."/>
            <person name="Yu J.-H."/>
            <person name="Zhou M."/>
            <person name="Andersen M.R."/>
            <person name="Archer D.B."/>
            <person name="Baker S.E."/>
            <person name="Benoit I."/>
            <person name="Brakhage A.A."/>
            <person name="Braus G.H."/>
            <person name="Fischer R."/>
            <person name="Frisvad J.C."/>
            <person name="Goldman G.H."/>
            <person name="Houbraken J."/>
            <person name="Oakley B."/>
            <person name="Pocsi I."/>
            <person name="Scazzocchio C."/>
            <person name="Seiboth B."/>
            <person name="vanKuyk P.A."/>
            <person name="Wortman J."/>
            <person name="Dyer P.S."/>
            <person name="Grigoriev I.V."/>
        </authorList>
    </citation>
    <scope>NUCLEOTIDE SEQUENCE [LARGE SCALE GENOMIC DNA]</scope>
    <source>
        <strain evidence="17">DTO 134E9</strain>
    </source>
</reference>
<evidence type="ECO:0000256" key="10">
    <source>
        <dbReference type="ARBA" id="ARBA00023065"/>
    </source>
</evidence>
<feature type="transmembrane region" description="Helical" evidence="14">
    <location>
        <begin position="233"/>
        <end position="254"/>
    </location>
</feature>
<comment type="catalytic activity">
    <reaction evidence="12">
        <text>2 a Fe(II)-siderophore + NADP(+) + H(+) = 2 a Fe(III)-siderophore + NADPH</text>
        <dbReference type="Rhea" id="RHEA:28795"/>
        <dbReference type="Rhea" id="RHEA-COMP:11342"/>
        <dbReference type="Rhea" id="RHEA-COMP:11344"/>
        <dbReference type="ChEBI" id="CHEBI:15378"/>
        <dbReference type="ChEBI" id="CHEBI:29033"/>
        <dbReference type="ChEBI" id="CHEBI:29034"/>
        <dbReference type="ChEBI" id="CHEBI:57783"/>
        <dbReference type="ChEBI" id="CHEBI:58349"/>
        <dbReference type="EC" id="1.16.1.9"/>
    </reaction>
</comment>
<dbReference type="InterPro" id="IPR017938">
    <property type="entry name" value="Riboflavin_synthase-like_b-brl"/>
</dbReference>
<keyword evidence="9" id="KW-0560">Oxidoreductase</keyword>
<evidence type="ECO:0000313" key="16">
    <source>
        <dbReference type="EMBL" id="OJJ38162.1"/>
    </source>
</evidence>
<evidence type="ECO:0000256" key="5">
    <source>
        <dbReference type="ARBA" id="ARBA00022475"/>
    </source>
</evidence>
<evidence type="ECO:0000256" key="9">
    <source>
        <dbReference type="ARBA" id="ARBA00023002"/>
    </source>
</evidence>
<dbReference type="Pfam" id="PF01794">
    <property type="entry name" value="Ferric_reduct"/>
    <property type="match status" value="1"/>
</dbReference>
<dbReference type="PROSITE" id="PS51384">
    <property type="entry name" value="FAD_FR"/>
    <property type="match status" value="1"/>
</dbReference>
<dbReference type="InterPro" id="IPR013130">
    <property type="entry name" value="Fe3_Rdtase_TM_dom"/>
</dbReference>
<dbReference type="InterPro" id="IPR013112">
    <property type="entry name" value="FAD-bd_8"/>
</dbReference>
<keyword evidence="8 14" id="KW-1133">Transmembrane helix</keyword>
<dbReference type="InterPro" id="IPR013121">
    <property type="entry name" value="Fe_red_NAD-bd_6"/>
</dbReference>
<evidence type="ECO:0000256" key="12">
    <source>
        <dbReference type="ARBA" id="ARBA00048483"/>
    </source>
</evidence>
<keyword evidence="5" id="KW-1003">Cell membrane</keyword>
<dbReference type="Pfam" id="PF08030">
    <property type="entry name" value="NAD_binding_6"/>
    <property type="match status" value="1"/>
</dbReference>
<evidence type="ECO:0000256" key="14">
    <source>
        <dbReference type="SAM" id="Phobius"/>
    </source>
</evidence>
<evidence type="ECO:0000256" key="11">
    <source>
        <dbReference type="ARBA" id="ARBA00023136"/>
    </source>
</evidence>
<dbReference type="AlphaFoldDB" id="A0A1L9RTA6"/>
<dbReference type="FunFam" id="3.40.50.80:FF:000061">
    <property type="entry name" value="Metalloreductase transmembrane component, putative"/>
    <property type="match status" value="1"/>
</dbReference>
<comment type="subcellular location">
    <subcellularLocation>
        <location evidence="1">Cell membrane</location>
        <topology evidence="1">Multi-pass membrane protein</topology>
    </subcellularLocation>
</comment>
<dbReference type="InterPro" id="IPR017927">
    <property type="entry name" value="FAD-bd_FR_type"/>
</dbReference>
<keyword evidence="7" id="KW-0249">Electron transport</keyword>
<evidence type="ECO:0000256" key="4">
    <source>
        <dbReference type="ARBA" id="ARBA00022448"/>
    </source>
</evidence>
<organism evidence="16 17">
    <name type="scientific">Aspergillus wentii DTO 134E9</name>
    <dbReference type="NCBI Taxonomy" id="1073089"/>
    <lineage>
        <taxon>Eukaryota</taxon>
        <taxon>Fungi</taxon>
        <taxon>Dikarya</taxon>
        <taxon>Ascomycota</taxon>
        <taxon>Pezizomycotina</taxon>
        <taxon>Eurotiomycetes</taxon>
        <taxon>Eurotiomycetidae</taxon>
        <taxon>Eurotiales</taxon>
        <taxon>Aspergillaceae</taxon>
        <taxon>Aspergillus</taxon>
        <taxon>Aspergillus subgen. Cremei</taxon>
    </lineage>
</organism>
<protein>
    <recommendedName>
        <fullName evidence="3">ferric-chelate reductase (NADPH)</fullName>
        <ecNumber evidence="3">1.16.1.9</ecNumber>
    </recommendedName>
</protein>
<keyword evidence="4" id="KW-0813">Transport</keyword>
<feature type="transmembrane region" description="Helical" evidence="14">
    <location>
        <begin position="479"/>
        <end position="499"/>
    </location>
</feature>
<dbReference type="RefSeq" id="XP_040691838.1">
    <property type="nucleotide sequence ID" value="XM_040834287.1"/>
</dbReference>
<dbReference type="CDD" id="cd06186">
    <property type="entry name" value="NOX_Duox_like_FAD_NADP"/>
    <property type="match status" value="1"/>
</dbReference>
<proteinExistence type="inferred from homology"/>
<dbReference type="InterPro" id="IPR039261">
    <property type="entry name" value="FNR_nucleotide-bd"/>
</dbReference>
<feature type="transmembrane region" description="Helical" evidence="14">
    <location>
        <begin position="194"/>
        <end position="212"/>
    </location>
</feature>
<sequence length="747" mass="85805">MFIWNPMNSMDSMASLVKRINVPVTASWTPAQIAERQRDLWSQSGKYAAGWVYFAVILLALTTIVRCYNTWGDRIRISLYKEDPLKPKQEEYELPSAATDSSTAHFFPAHGPLPNAAKEQSSVSTIAPLNNTLAFVRWIFYRPLPVLRIWKLQIVFPSLGTSFIVLFALIFVILYCFLPQPLYYSSIAIGSPPLAIRAGMIAVALVPWIVALSTKANFISMFTGIGHERLNVLHRWAGYLCLLLSLIHMIPFYITPVWEDGALYVYQQYFPRNMYIYGTGFAALAPLLFLCLHSLPVLRAWMYELFSFVHLPVSIIFVAMLFWHSKNFLTSWSYLWATISIWAISYAARLLFVNWTNPLHMSFMIGEESGITILPENAIKVTIPTRMRWKPGQYIYLRMPGISLFESHPFTIASLCSDDFPSQYGEKYRDLAVVFRPRGGFTRKVLSKTLEYGPYKTWTAYLEGPYGGMRREMAAFDDIIFFAGGSGITAIASQLLYLIKQIRDRKAVTKRVRVIWSMKTPECMEWFKEELRICRDYAPPNFVHCHFFLTGPRPDAQQGPGEANRDIIQEKIYDMLQGMDKRSSTYIRQEAAGDAQREKELHRENEDAITELPKAYSMPHVAPSQHYNNNPYYHNYASPSPYQPNGYPPNPNPQFNFGFANSPRPTPRYASLPTQRRTGWRTDYFRPNIPQMLTEYSKTFGRRACVFVCGPPSMRVEVANTVARLQTDVMKDPSKDEIFLHAENYNI</sequence>
<feature type="transmembrane region" description="Helical" evidence="14">
    <location>
        <begin position="154"/>
        <end position="174"/>
    </location>
</feature>
<keyword evidence="10" id="KW-0406">Ion transport</keyword>
<dbReference type="PANTHER" id="PTHR32361:SF23">
    <property type="entry name" value="FERRIC-CHELATE REDUCTASE"/>
    <property type="match status" value="1"/>
</dbReference>
<evidence type="ECO:0000313" key="17">
    <source>
        <dbReference type="Proteomes" id="UP000184383"/>
    </source>
</evidence>
<dbReference type="InterPro" id="IPR051410">
    <property type="entry name" value="Ferric/Cupric_Reductase"/>
</dbReference>
<dbReference type="Proteomes" id="UP000184383">
    <property type="component" value="Unassembled WGS sequence"/>
</dbReference>
<dbReference type="EC" id="1.16.1.9" evidence="3"/>
<dbReference type="GeneID" id="63750135"/>
<evidence type="ECO:0000259" key="15">
    <source>
        <dbReference type="PROSITE" id="PS51384"/>
    </source>
</evidence>
<feature type="transmembrane region" description="Helical" evidence="14">
    <location>
        <begin position="274"/>
        <end position="293"/>
    </location>
</feature>
<accession>A0A1L9RTA6</accession>
<dbReference type="GO" id="GO:0015677">
    <property type="term" value="P:copper ion import"/>
    <property type="evidence" value="ECO:0007669"/>
    <property type="project" value="TreeGrafter"/>
</dbReference>
<dbReference type="GO" id="GO:0006879">
    <property type="term" value="P:intracellular iron ion homeostasis"/>
    <property type="evidence" value="ECO:0007669"/>
    <property type="project" value="TreeGrafter"/>
</dbReference>
<dbReference type="SFLD" id="SFLDS00052">
    <property type="entry name" value="Ferric_Reductase_Domain"/>
    <property type="match status" value="1"/>
</dbReference>
<gene>
    <name evidence="16" type="ORF">ASPWEDRAFT_35739</name>
</gene>
<dbReference type="GO" id="GO:0052851">
    <property type="term" value="F:ferric-chelate reductase (NADPH) activity"/>
    <property type="evidence" value="ECO:0007669"/>
    <property type="project" value="UniProtKB-EC"/>
</dbReference>
<dbReference type="SFLD" id="SFLDG01168">
    <property type="entry name" value="Ferric_reductase_subgroup_(FRE"/>
    <property type="match status" value="1"/>
</dbReference>
<comment type="similarity">
    <text evidence="2">Belongs to the ferric reductase (FRE) family.</text>
</comment>
<name>A0A1L9RTA6_ASPWE</name>
<evidence type="ECO:0000256" key="3">
    <source>
        <dbReference type="ARBA" id="ARBA00012668"/>
    </source>
</evidence>
<keyword evidence="11 14" id="KW-0472">Membrane</keyword>
<feature type="transmembrane region" description="Helical" evidence="14">
    <location>
        <begin position="48"/>
        <end position="68"/>
    </location>
</feature>
<keyword evidence="6 14" id="KW-0812">Transmembrane</keyword>
<feature type="region of interest" description="Disordered" evidence="13">
    <location>
        <begin position="633"/>
        <end position="672"/>
    </location>
</feature>
<dbReference type="GO" id="GO:0005886">
    <property type="term" value="C:plasma membrane"/>
    <property type="evidence" value="ECO:0007669"/>
    <property type="project" value="UniProtKB-SubCell"/>
</dbReference>
<dbReference type="VEuPathDB" id="FungiDB:ASPWEDRAFT_35739"/>
<evidence type="ECO:0000256" key="7">
    <source>
        <dbReference type="ARBA" id="ARBA00022982"/>
    </source>
</evidence>
<evidence type="ECO:0000256" key="1">
    <source>
        <dbReference type="ARBA" id="ARBA00004651"/>
    </source>
</evidence>
<dbReference type="SUPFAM" id="SSF52343">
    <property type="entry name" value="Ferredoxin reductase-like, C-terminal NADP-linked domain"/>
    <property type="match status" value="1"/>
</dbReference>
<dbReference type="OrthoDB" id="167398at2759"/>
<evidence type="ECO:0000256" key="2">
    <source>
        <dbReference type="ARBA" id="ARBA00006278"/>
    </source>
</evidence>
<keyword evidence="17" id="KW-1185">Reference proteome</keyword>
<dbReference type="PANTHER" id="PTHR32361">
    <property type="entry name" value="FERRIC/CUPRIC REDUCTASE TRANSMEMBRANE COMPONENT"/>
    <property type="match status" value="1"/>
</dbReference>
<dbReference type="Gene3D" id="3.40.50.80">
    <property type="entry name" value="Nucleotide-binding domain of ferredoxin-NADP reductase (FNR) module"/>
    <property type="match status" value="1"/>
</dbReference>
<evidence type="ECO:0000256" key="8">
    <source>
        <dbReference type="ARBA" id="ARBA00022989"/>
    </source>
</evidence>